<dbReference type="AlphaFoldDB" id="A0A918U8B2"/>
<reference evidence="1" key="2">
    <citation type="submission" date="2020-09" db="EMBL/GenBank/DDBJ databases">
        <authorList>
            <person name="Sun Q."/>
            <person name="Kim S."/>
        </authorList>
    </citation>
    <scope>NUCLEOTIDE SEQUENCE</scope>
    <source>
        <strain evidence="1">KCTC 32182</strain>
    </source>
</reference>
<accession>A0A918U8B2</accession>
<evidence type="ECO:0000313" key="2">
    <source>
        <dbReference type="Proteomes" id="UP000645257"/>
    </source>
</evidence>
<evidence type="ECO:0000313" key="1">
    <source>
        <dbReference type="EMBL" id="GGY09248.1"/>
    </source>
</evidence>
<reference evidence="1" key="1">
    <citation type="journal article" date="2014" name="Int. J. Syst. Evol. Microbiol.">
        <title>Complete genome sequence of Corynebacterium casei LMG S-19264T (=DSM 44701T), isolated from a smear-ripened cheese.</title>
        <authorList>
            <consortium name="US DOE Joint Genome Institute (JGI-PGF)"/>
            <person name="Walter F."/>
            <person name="Albersmeier A."/>
            <person name="Kalinowski J."/>
            <person name="Ruckert C."/>
        </authorList>
    </citation>
    <scope>NUCLEOTIDE SEQUENCE</scope>
    <source>
        <strain evidence="1">KCTC 32182</strain>
    </source>
</reference>
<protein>
    <submittedName>
        <fullName evidence="1">Uncharacterized protein</fullName>
    </submittedName>
</protein>
<comment type="caution">
    <text evidence="1">The sequence shown here is derived from an EMBL/GenBank/DDBJ whole genome shotgun (WGS) entry which is preliminary data.</text>
</comment>
<name>A0A918U8B2_9NEIS</name>
<gene>
    <name evidence="1" type="ORF">GCM10011289_10010</name>
</gene>
<sequence>MTPPKTPSSAQDNIPGAALALPSLPAKTSTAPVNNTLSDAQTVQNQLINFSNAADSLLHSYRENGGKRFGSGRVAALYYENQLLIKALALSATRQECVRQNTAETLRHAERIDRAFDSAARKLVEHEKPRGLLANLNRVFTGKKAGQARIEKRLKALHGLFLAGKTHP</sequence>
<dbReference type="EMBL" id="BMYX01000004">
    <property type="protein sequence ID" value="GGY09248.1"/>
    <property type="molecule type" value="Genomic_DNA"/>
</dbReference>
<organism evidence="1 2">
    <name type="scientific">Paludibacterium paludis</name>
    <dbReference type="NCBI Taxonomy" id="1225769"/>
    <lineage>
        <taxon>Bacteria</taxon>
        <taxon>Pseudomonadati</taxon>
        <taxon>Pseudomonadota</taxon>
        <taxon>Betaproteobacteria</taxon>
        <taxon>Neisseriales</taxon>
        <taxon>Chromobacteriaceae</taxon>
        <taxon>Paludibacterium</taxon>
    </lineage>
</organism>
<dbReference type="Proteomes" id="UP000645257">
    <property type="component" value="Unassembled WGS sequence"/>
</dbReference>
<keyword evidence="2" id="KW-1185">Reference proteome</keyword>
<proteinExistence type="predicted"/>